<organism evidence="2">
    <name type="scientific">Streptomyces sp. SID12501</name>
    <dbReference type="NCBI Taxonomy" id="2706042"/>
    <lineage>
        <taxon>Bacteria</taxon>
        <taxon>Bacillati</taxon>
        <taxon>Actinomycetota</taxon>
        <taxon>Actinomycetes</taxon>
        <taxon>Kitasatosporales</taxon>
        <taxon>Streptomycetaceae</taxon>
        <taxon>Streptomyces</taxon>
    </lineage>
</organism>
<dbReference type="RefSeq" id="WP_164312586.1">
    <property type="nucleotide sequence ID" value="NZ_JAAGLU010000003.1"/>
</dbReference>
<evidence type="ECO:0000256" key="1">
    <source>
        <dbReference type="SAM" id="MobiDB-lite"/>
    </source>
</evidence>
<gene>
    <name evidence="2" type="ORF">G3I71_04495</name>
</gene>
<sequence length="134" mass="14536">MRPDRFQNFALDVLKNAPGTVRVQTLADAGDTNYPYGLAVTTANGETRWQIIGQLADGERHDNADAPVEGAPAGWQAAEPGDGPEAWLAAAVGQAESPEIARIERWSVREGERPDHQGLTVFFHNGAKAYVRKL</sequence>
<evidence type="ECO:0000313" key="2">
    <source>
        <dbReference type="EMBL" id="NEC85134.1"/>
    </source>
</evidence>
<feature type="region of interest" description="Disordered" evidence="1">
    <location>
        <begin position="60"/>
        <end position="83"/>
    </location>
</feature>
<accession>A0A6B3BIG6</accession>
<dbReference type="AlphaFoldDB" id="A0A6B3BIG6"/>
<reference evidence="2" key="1">
    <citation type="submission" date="2020-01" db="EMBL/GenBank/DDBJ databases">
        <title>Insect and environment-associated Actinomycetes.</title>
        <authorList>
            <person name="Currrie C."/>
            <person name="Chevrette M."/>
            <person name="Carlson C."/>
            <person name="Stubbendieck R."/>
            <person name="Wendt-Pienkowski E."/>
        </authorList>
    </citation>
    <scope>NUCLEOTIDE SEQUENCE</scope>
    <source>
        <strain evidence="2">SID12501</strain>
    </source>
</reference>
<dbReference type="EMBL" id="JAAGLU010000003">
    <property type="protein sequence ID" value="NEC85134.1"/>
    <property type="molecule type" value="Genomic_DNA"/>
</dbReference>
<comment type="caution">
    <text evidence="2">The sequence shown here is derived from an EMBL/GenBank/DDBJ whole genome shotgun (WGS) entry which is preliminary data.</text>
</comment>
<proteinExistence type="predicted"/>
<name>A0A6B3BIG6_9ACTN</name>
<protein>
    <submittedName>
        <fullName evidence="2">Uncharacterized protein</fullName>
    </submittedName>
</protein>